<reference evidence="1 2" key="1">
    <citation type="submission" date="2019-02" db="EMBL/GenBank/DDBJ databases">
        <title>Deep-cultivation of Planctomycetes and their phenomic and genomic characterization uncovers novel biology.</title>
        <authorList>
            <person name="Wiegand S."/>
            <person name="Jogler M."/>
            <person name="Boedeker C."/>
            <person name="Pinto D."/>
            <person name="Vollmers J."/>
            <person name="Rivas-Marin E."/>
            <person name="Kohn T."/>
            <person name="Peeters S.H."/>
            <person name="Heuer A."/>
            <person name="Rast P."/>
            <person name="Oberbeckmann S."/>
            <person name="Bunk B."/>
            <person name="Jeske O."/>
            <person name="Meyerdierks A."/>
            <person name="Storesund J.E."/>
            <person name="Kallscheuer N."/>
            <person name="Luecker S."/>
            <person name="Lage O.M."/>
            <person name="Pohl T."/>
            <person name="Merkel B.J."/>
            <person name="Hornburger P."/>
            <person name="Mueller R.-W."/>
            <person name="Bruemmer F."/>
            <person name="Labrenz M."/>
            <person name="Spormann A.M."/>
            <person name="Op den Camp H."/>
            <person name="Overmann J."/>
            <person name="Amann R."/>
            <person name="Jetten M.S.M."/>
            <person name="Mascher T."/>
            <person name="Medema M.H."/>
            <person name="Devos D.P."/>
            <person name="Kaster A.-K."/>
            <person name="Ovreas L."/>
            <person name="Rohde M."/>
            <person name="Galperin M.Y."/>
            <person name="Jogler C."/>
        </authorList>
    </citation>
    <scope>NUCLEOTIDE SEQUENCE [LARGE SCALE GENOMIC DNA]</scope>
    <source>
        <strain evidence="1 2">Pla110</strain>
    </source>
</reference>
<sequence length="70" mass="7690">MIGGPCLHEPFDLCREIFIVGHAGRADLCDNNALLQPCHGAACKRQTKTKVQAVLLDELTCHGNETDPRF</sequence>
<evidence type="ECO:0000313" key="1">
    <source>
        <dbReference type="EMBL" id="QDU82226.1"/>
    </source>
</evidence>
<keyword evidence="2" id="KW-1185">Reference proteome</keyword>
<protein>
    <submittedName>
        <fullName evidence="1">Uncharacterized protein</fullName>
    </submittedName>
</protein>
<dbReference type="EMBL" id="CP036281">
    <property type="protein sequence ID" value="QDU82226.1"/>
    <property type="molecule type" value="Genomic_DNA"/>
</dbReference>
<proteinExistence type="predicted"/>
<dbReference type="Proteomes" id="UP000317178">
    <property type="component" value="Chromosome"/>
</dbReference>
<dbReference type="KEGG" id="plon:Pla110_39810"/>
<evidence type="ECO:0000313" key="2">
    <source>
        <dbReference type="Proteomes" id="UP000317178"/>
    </source>
</evidence>
<gene>
    <name evidence="1" type="ORF">Pla110_39810</name>
</gene>
<accession>A0A518CSN3</accession>
<name>A0A518CSN3_9PLAN</name>
<organism evidence="1 2">
    <name type="scientific">Polystyrenella longa</name>
    <dbReference type="NCBI Taxonomy" id="2528007"/>
    <lineage>
        <taxon>Bacteria</taxon>
        <taxon>Pseudomonadati</taxon>
        <taxon>Planctomycetota</taxon>
        <taxon>Planctomycetia</taxon>
        <taxon>Planctomycetales</taxon>
        <taxon>Planctomycetaceae</taxon>
        <taxon>Polystyrenella</taxon>
    </lineage>
</organism>
<dbReference type="AlphaFoldDB" id="A0A518CSN3"/>